<dbReference type="EMBL" id="CP023563">
    <property type="protein sequence ID" value="ATG50532.1"/>
    <property type="molecule type" value="Genomic_DNA"/>
</dbReference>
<feature type="domain" description="DUF1468" evidence="2">
    <location>
        <begin position="14"/>
        <end position="153"/>
    </location>
</feature>
<keyword evidence="1" id="KW-0472">Membrane</keyword>
<dbReference type="Proteomes" id="UP000218165">
    <property type="component" value="Chromosome"/>
</dbReference>
<feature type="transmembrane region" description="Helical" evidence="1">
    <location>
        <begin position="81"/>
        <end position="114"/>
    </location>
</feature>
<organism evidence="3 4">
    <name type="scientific">Brachybacterium vulturis</name>
    <dbReference type="NCBI Taxonomy" id="2017484"/>
    <lineage>
        <taxon>Bacteria</taxon>
        <taxon>Bacillati</taxon>
        <taxon>Actinomycetota</taxon>
        <taxon>Actinomycetes</taxon>
        <taxon>Micrococcales</taxon>
        <taxon>Dermabacteraceae</taxon>
        <taxon>Brachybacterium</taxon>
    </lineage>
</organism>
<keyword evidence="1" id="KW-0812">Transmembrane</keyword>
<dbReference type="Pfam" id="PF07331">
    <property type="entry name" value="TctB"/>
    <property type="match status" value="1"/>
</dbReference>
<feature type="transmembrane region" description="Helical" evidence="1">
    <location>
        <begin position="126"/>
        <end position="144"/>
    </location>
</feature>
<dbReference type="RefSeq" id="WP_096801672.1">
    <property type="nucleotide sequence ID" value="NZ_CP023563.1"/>
</dbReference>
<dbReference type="KEGG" id="brz:CFK38_02590"/>
<evidence type="ECO:0000313" key="3">
    <source>
        <dbReference type="EMBL" id="ATG50532.1"/>
    </source>
</evidence>
<evidence type="ECO:0000313" key="4">
    <source>
        <dbReference type="Proteomes" id="UP000218165"/>
    </source>
</evidence>
<dbReference type="InterPro" id="IPR009936">
    <property type="entry name" value="DUF1468"/>
</dbReference>
<dbReference type="OrthoDB" id="4942208at2"/>
<proteinExistence type="predicted"/>
<evidence type="ECO:0000259" key="2">
    <source>
        <dbReference type="Pfam" id="PF07331"/>
    </source>
</evidence>
<accession>A0A291GKF4</accession>
<evidence type="ECO:0000256" key="1">
    <source>
        <dbReference type="SAM" id="Phobius"/>
    </source>
</evidence>
<feature type="transmembrane region" description="Helical" evidence="1">
    <location>
        <begin position="12"/>
        <end position="28"/>
    </location>
</feature>
<keyword evidence="1" id="KW-1133">Transmembrane helix</keyword>
<protein>
    <recommendedName>
        <fullName evidence="2">DUF1468 domain-containing protein</fullName>
    </recommendedName>
</protein>
<keyword evidence="4" id="KW-1185">Reference proteome</keyword>
<feature type="transmembrane region" description="Helical" evidence="1">
    <location>
        <begin position="40"/>
        <end position="61"/>
    </location>
</feature>
<gene>
    <name evidence="3" type="ORF">CFK38_02590</name>
</gene>
<name>A0A291GKF4_9MICO</name>
<reference evidence="4" key="1">
    <citation type="submission" date="2017-09" db="EMBL/GenBank/DDBJ databases">
        <title>Brachybacterium sp. VM2412.</title>
        <authorList>
            <person name="Tak E.J."/>
            <person name="Bae J.-W."/>
        </authorList>
    </citation>
    <scope>NUCLEOTIDE SEQUENCE [LARGE SCALE GENOMIC DNA]</scope>
    <source>
        <strain evidence="4">VM2412</strain>
    </source>
</reference>
<sequence>MDTPMTNTDRINIAVGVVTVGIAAAFWIQRSHTTEFGGAWADPIIIIFGALGVLLLVLGVLRRHVGGTDADEEEDALPVRGLVTAGVLLVAWIAALPFLGYVLSGVVFFLFTALAMRRSRPGIRGLLLDVLIAAVVVGAVYLVFTEVLYVRLPGPAF</sequence>
<dbReference type="AlphaFoldDB" id="A0A291GKF4"/>